<protein>
    <submittedName>
        <fullName evidence="1">Uncharacterized protein</fullName>
    </submittedName>
</protein>
<dbReference type="EMBL" id="UFXP01000001">
    <property type="protein sequence ID" value="STC73327.1"/>
    <property type="molecule type" value="Genomic_DNA"/>
</dbReference>
<accession>A0A376CQJ2</accession>
<proteinExistence type="predicted"/>
<evidence type="ECO:0000313" key="1">
    <source>
        <dbReference type="EMBL" id="STC73327.1"/>
    </source>
</evidence>
<organism evidence="1 2">
    <name type="scientific">Corynebacterium minutissimum</name>
    <dbReference type="NCBI Taxonomy" id="38301"/>
    <lineage>
        <taxon>Bacteria</taxon>
        <taxon>Bacillati</taxon>
        <taxon>Actinomycetota</taxon>
        <taxon>Actinomycetes</taxon>
        <taxon>Mycobacteriales</taxon>
        <taxon>Corynebacteriaceae</taxon>
        <taxon>Corynebacterium</taxon>
    </lineage>
</organism>
<name>A0A376CQJ2_9CORY</name>
<evidence type="ECO:0000313" key="2">
    <source>
        <dbReference type="Proteomes" id="UP000254287"/>
    </source>
</evidence>
<dbReference type="AlphaFoldDB" id="A0A376CQJ2"/>
<dbReference type="Proteomes" id="UP000254287">
    <property type="component" value="Unassembled WGS sequence"/>
</dbReference>
<sequence>MKGANGSSRKAHKTHMVDPAIWTDREIHANLGFSLACSVPV</sequence>
<reference evidence="1 2" key="1">
    <citation type="submission" date="2018-06" db="EMBL/GenBank/DDBJ databases">
        <authorList>
            <consortium name="Pathogen Informatics"/>
            <person name="Doyle S."/>
        </authorList>
    </citation>
    <scope>NUCLEOTIDE SEQUENCE [LARGE SCALE GENOMIC DNA]</scope>
    <source>
        <strain evidence="1 2">NCTC10289</strain>
    </source>
</reference>
<gene>
    <name evidence="1" type="ORF">NCTC10289_00037</name>
</gene>